<comment type="caution">
    <text evidence="1">The sequence shown here is derived from an EMBL/GenBank/DDBJ whole genome shotgun (WGS) entry which is preliminary data.</text>
</comment>
<sequence length="118" mass="13483">MMRCGRQGGGEGGWSQGLPFKWKCLFCTRSQIPQKMSCHFFKDKSKCVIILNKVMNASTQFKRCKILFKSNLETEKLRIVLAAVDIINEDIQKMGYGHNTYPKTNYMKSGGENLIPLQ</sequence>
<protein>
    <submittedName>
        <fullName evidence="1">Uncharacterized protein</fullName>
    </submittedName>
</protein>
<evidence type="ECO:0000313" key="1">
    <source>
        <dbReference type="EMBL" id="KAJ8889405.1"/>
    </source>
</evidence>
<keyword evidence="2" id="KW-1185">Reference proteome</keyword>
<evidence type="ECO:0000313" key="2">
    <source>
        <dbReference type="Proteomes" id="UP001159363"/>
    </source>
</evidence>
<accession>A0ABQ9HZH7</accession>
<reference evidence="1 2" key="1">
    <citation type="submission" date="2023-02" db="EMBL/GenBank/DDBJ databases">
        <title>LHISI_Scaffold_Assembly.</title>
        <authorList>
            <person name="Stuart O.P."/>
            <person name="Cleave R."/>
            <person name="Magrath M.J.L."/>
            <person name="Mikheyev A.S."/>
        </authorList>
    </citation>
    <scope>NUCLEOTIDE SEQUENCE [LARGE SCALE GENOMIC DNA]</scope>
    <source>
        <strain evidence="1">Daus_M_001</strain>
        <tissue evidence="1">Leg muscle</tissue>
    </source>
</reference>
<proteinExistence type="predicted"/>
<organism evidence="1 2">
    <name type="scientific">Dryococelus australis</name>
    <dbReference type="NCBI Taxonomy" id="614101"/>
    <lineage>
        <taxon>Eukaryota</taxon>
        <taxon>Metazoa</taxon>
        <taxon>Ecdysozoa</taxon>
        <taxon>Arthropoda</taxon>
        <taxon>Hexapoda</taxon>
        <taxon>Insecta</taxon>
        <taxon>Pterygota</taxon>
        <taxon>Neoptera</taxon>
        <taxon>Polyneoptera</taxon>
        <taxon>Phasmatodea</taxon>
        <taxon>Verophasmatodea</taxon>
        <taxon>Anareolatae</taxon>
        <taxon>Phasmatidae</taxon>
        <taxon>Eurycanthinae</taxon>
        <taxon>Dryococelus</taxon>
    </lineage>
</organism>
<gene>
    <name evidence="1" type="ORF">PR048_008904</name>
</gene>
<dbReference type="Proteomes" id="UP001159363">
    <property type="component" value="Chromosome 3"/>
</dbReference>
<name>A0ABQ9HZH7_9NEOP</name>
<dbReference type="EMBL" id="JARBHB010000003">
    <property type="protein sequence ID" value="KAJ8889405.1"/>
    <property type="molecule type" value="Genomic_DNA"/>
</dbReference>